<evidence type="ECO:0000313" key="2">
    <source>
        <dbReference type="Proteomes" id="UP000076609"/>
    </source>
</evidence>
<dbReference type="InterPro" id="IPR035959">
    <property type="entry name" value="RutC-like_sf"/>
</dbReference>
<dbReference type="RefSeq" id="WP_066694265.1">
    <property type="nucleotide sequence ID" value="NZ_CP117025.1"/>
</dbReference>
<accession>A0ABR5Y970</accession>
<proteinExistence type="predicted"/>
<gene>
    <name evidence="1" type="ORF">AVT10_08155</name>
</gene>
<name>A0ABR5Y970_9SPHN</name>
<dbReference type="Pfam" id="PF01042">
    <property type="entry name" value="Ribonuc_L-PSP"/>
    <property type="match status" value="1"/>
</dbReference>
<dbReference type="PANTHER" id="PTHR11803">
    <property type="entry name" value="2-IMINOBUTANOATE/2-IMINOPROPANOATE DEAMINASE RIDA"/>
    <property type="match status" value="1"/>
</dbReference>
<organism evidence="1 2">
    <name type="scientific">Sphingomonas hankookensis</name>
    <dbReference type="NCBI Taxonomy" id="563996"/>
    <lineage>
        <taxon>Bacteria</taxon>
        <taxon>Pseudomonadati</taxon>
        <taxon>Pseudomonadota</taxon>
        <taxon>Alphaproteobacteria</taxon>
        <taxon>Sphingomonadales</taxon>
        <taxon>Sphingomonadaceae</taxon>
        <taxon>Sphingomonas</taxon>
    </lineage>
</organism>
<dbReference type="InterPro" id="IPR006175">
    <property type="entry name" value="YjgF/YER057c/UK114"/>
</dbReference>
<dbReference type="SUPFAM" id="SSF55298">
    <property type="entry name" value="YjgF-like"/>
    <property type="match status" value="1"/>
</dbReference>
<protein>
    <submittedName>
        <fullName evidence="1">Enamine deaminase RidA</fullName>
    </submittedName>
</protein>
<sequence length="135" mass="14023">MGKRSAVFPAAPHALYAEHGYSPAIRANGLLFVSGQVGARSDGTPEPDLADEVALAFANLTAVLAGAGCTPADVVDVQIFTTDPEAVLPLLFAHHPAYWGDAPLPALTATGVTWLAGFRFELKVVARLPDNGETA</sequence>
<dbReference type="EMBL" id="LQQO01000063">
    <property type="protein sequence ID" value="KZE08524.1"/>
    <property type="molecule type" value="Genomic_DNA"/>
</dbReference>
<dbReference type="Gene3D" id="3.30.1330.40">
    <property type="entry name" value="RutC-like"/>
    <property type="match status" value="1"/>
</dbReference>
<comment type="caution">
    <text evidence="1">The sequence shown here is derived from an EMBL/GenBank/DDBJ whole genome shotgun (WGS) entry which is preliminary data.</text>
</comment>
<evidence type="ECO:0000313" key="1">
    <source>
        <dbReference type="EMBL" id="KZE08524.1"/>
    </source>
</evidence>
<keyword evidence="2" id="KW-1185">Reference proteome</keyword>
<dbReference type="PANTHER" id="PTHR11803:SF44">
    <property type="entry name" value="RUTC FAMILY PROTEIN YJGH"/>
    <property type="match status" value="1"/>
</dbReference>
<dbReference type="Proteomes" id="UP000076609">
    <property type="component" value="Unassembled WGS sequence"/>
</dbReference>
<reference evidence="2" key="1">
    <citation type="submission" date="2016-01" db="EMBL/GenBank/DDBJ databases">
        <title>Draft genome of Chromobacterium sp. F49.</title>
        <authorList>
            <person name="Hong K.W."/>
        </authorList>
    </citation>
    <scope>NUCLEOTIDE SEQUENCE [LARGE SCALE GENOMIC DNA]</scope>
    <source>
        <strain evidence="2">CN3</strain>
    </source>
</reference>